<evidence type="ECO:0000256" key="2">
    <source>
        <dbReference type="ARBA" id="ARBA00022679"/>
    </source>
</evidence>
<evidence type="ECO:0000256" key="3">
    <source>
        <dbReference type="ARBA" id="ARBA00022741"/>
    </source>
</evidence>
<keyword evidence="4" id="KW-0067">ATP-binding</keyword>
<gene>
    <name evidence="6" type="ORF">HGA06_14420</name>
</gene>
<keyword evidence="2" id="KW-0808">Transferase</keyword>
<keyword evidence="6" id="KW-0418">Kinase</keyword>
<dbReference type="InterPro" id="IPR004147">
    <property type="entry name" value="ABC1_dom"/>
</dbReference>
<dbReference type="AlphaFoldDB" id="A0AA44IE82"/>
<dbReference type="Pfam" id="PF03109">
    <property type="entry name" value="ABC1"/>
    <property type="match status" value="1"/>
</dbReference>
<sequence length="449" mass="48998">MSDLPRKAITRTAKLAALPLGFAGRATWGLGKRIGGKSAEIVARELQQRTADQLFKVLGELKGGAMKLGQALSVFESALPEEVAGPYRTALTKLQEAAPPMPARTVHGVLAEHLGAEWRELFVEFDDKPAAAASIGQVHRAVWHDGRRVAVKVQYPGAGEALLSDLTQLSRFALLLGPLMPGMDVKPLIAEMRDRVSEELDYGLEAQAQQEHAAEFADDPDVVVPAVVHQSDRVLVTEWIDGTPLSRVIADGTPEERDRAGQLLARFLFSGPARTGLLHADPHPGNFRLLPGEDGGEPRLGVLDFGTVDRLPGGLPETIGLCLRMALEGEAETVYELLCDEGFVKESVELDPDAVLEYLLPIIEPAGAEEFLFTREWIRTQAARIADPRSPAHQLGRRLNLPPAYLLIHRVTLSTIGVLCQLNASVRLRDELEEWLPGFLPEEPLEEPA</sequence>
<dbReference type="GO" id="GO:0005524">
    <property type="term" value="F:ATP binding"/>
    <property type="evidence" value="ECO:0007669"/>
    <property type="project" value="UniProtKB-KW"/>
</dbReference>
<evidence type="ECO:0000256" key="1">
    <source>
        <dbReference type="ARBA" id="ARBA00009670"/>
    </source>
</evidence>
<comment type="caution">
    <text evidence="6">The sequence shown here is derived from an EMBL/GenBank/DDBJ whole genome shotgun (WGS) entry which is preliminary data.</text>
</comment>
<comment type="similarity">
    <text evidence="1">Belongs to the protein kinase superfamily. ADCK protein kinase family.</text>
</comment>
<dbReference type="SUPFAM" id="SSF56112">
    <property type="entry name" value="Protein kinase-like (PK-like)"/>
    <property type="match status" value="1"/>
</dbReference>
<proteinExistence type="inferred from homology"/>
<feature type="domain" description="ABC1 atypical kinase-like" evidence="5">
    <location>
        <begin position="93"/>
        <end position="336"/>
    </location>
</feature>
<dbReference type="InterPro" id="IPR011009">
    <property type="entry name" value="Kinase-like_dom_sf"/>
</dbReference>
<evidence type="ECO:0000256" key="4">
    <source>
        <dbReference type="ARBA" id="ARBA00022840"/>
    </source>
</evidence>
<dbReference type="EMBL" id="JAAXOU010000160">
    <property type="protein sequence ID" value="NKY15307.1"/>
    <property type="molecule type" value="Genomic_DNA"/>
</dbReference>
<dbReference type="CDD" id="cd13970">
    <property type="entry name" value="ABC1_ADCK3"/>
    <property type="match status" value="1"/>
</dbReference>
<keyword evidence="7" id="KW-1185">Reference proteome</keyword>
<dbReference type="RefSeq" id="WP_168439502.1">
    <property type="nucleotide sequence ID" value="NZ_JAAXOU010000160.1"/>
</dbReference>
<evidence type="ECO:0000259" key="5">
    <source>
        <dbReference type="Pfam" id="PF03109"/>
    </source>
</evidence>
<dbReference type="GO" id="GO:0016301">
    <property type="term" value="F:kinase activity"/>
    <property type="evidence" value="ECO:0007669"/>
    <property type="project" value="UniProtKB-KW"/>
</dbReference>
<name>A0AA44IE82_STRE0</name>
<evidence type="ECO:0000313" key="6">
    <source>
        <dbReference type="EMBL" id="NKY15307.1"/>
    </source>
</evidence>
<dbReference type="Proteomes" id="UP000570003">
    <property type="component" value="Unassembled WGS sequence"/>
</dbReference>
<dbReference type="InterPro" id="IPR034646">
    <property type="entry name" value="ADCK3_dom"/>
</dbReference>
<dbReference type="InterPro" id="IPR051409">
    <property type="entry name" value="Atypical_kinase_ADCK"/>
</dbReference>
<dbReference type="PANTHER" id="PTHR43851:SF3">
    <property type="entry name" value="COENZYME Q8"/>
    <property type="match status" value="1"/>
</dbReference>
<dbReference type="PANTHER" id="PTHR43851">
    <property type="match status" value="1"/>
</dbReference>
<protein>
    <submittedName>
        <fullName evidence="6">AarF/ABC1/UbiB kinase family protein</fullName>
    </submittedName>
</protein>
<evidence type="ECO:0000313" key="7">
    <source>
        <dbReference type="Proteomes" id="UP000570003"/>
    </source>
</evidence>
<reference evidence="6 7" key="1">
    <citation type="submission" date="2020-04" db="EMBL/GenBank/DDBJ databases">
        <title>MicrobeNet Type strains.</title>
        <authorList>
            <person name="Nicholson A.C."/>
        </authorList>
    </citation>
    <scope>NUCLEOTIDE SEQUENCE [LARGE SCALE GENOMIC DNA]</scope>
    <source>
        <strain evidence="6 7">DSM 40738</strain>
    </source>
</reference>
<organism evidence="6 7">
    <name type="scientific">Streptomyces somaliensis (strain ATCC 33201 / DSM 40738 / JCM 12659 / KCTC 9044 / NCTC 11332 / NRRL B-12077 / IP 733)</name>
    <dbReference type="NCBI Taxonomy" id="1134445"/>
    <lineage>
        <taxon>Bacteria</taxon>
        <taxon>Bacillati</taxon>
        <taxon>Actinomycetota</taxon>
        <taxon>Actinomycetes</taxon>
        <taxon>Kitasatosporales</taxon>
        <taxon>Streptomycetaceae</taxon>
        <taxon>Streptomyces</taxon>
    </lineage>
</organism>
<keyword evidence="3" id="KW-0547">Nucleotide-binding</keyword>
<accession>A0AA44IE82</accession>